<protein>
    <recommendedName>
        <fullName evidence="4">Major facilitator superfamily (MFS) profile domain-containing protein</fullName>
    </recommendedName>
</protein>
<evidence type="ECO:0008006" key="4">
    <source>
        <dbReference type="Google" id="ProtNLM"/>
    </source>
</evidence>
<evidence type="ECO:0000313" key="2">
    <source>
        <dbReference type="EMBL" id="OHX19859.1"/>
    </source>
</evidence>
<keyword evidence="1" id="KW-1133">Transmembrane helix</keyword>
<dbReference type="Proteomes" id="UP000180280">
    <property type="component" value="Unassembled WGS sequence"/>
</dbReference>
<organism evidence="2 3">
    <name type="scientific">Chromobacterium sphagni</name>
    <dbReference type="NCBI Taxonomy" id="1903179"/>
    <lineage>
        <taxon>Bacteria</taxon>
        <taxon>Pseudomonadati</taxon>
        <taxon>Pseudomonadota</taxon>
        <taxon>Betaproteobacteria</taxon>
        <taxon>Neisseriales</taxon>
        <taxon>Chromobacteriaceae</taxon>
        <taxon>Chromobacterium</taxon>
    </lineage>
</organism>
<gene>
    <name evidence="2" type="ORF">BI344_16075</name>
</gene>
<keyword evidence="1" id="KW-0812">Transmembrane</keyword>
<comment type="caution">
    <text evidence="2">The sequence shown here is derived from an EMBL/GenBank/DDBJ whole genome shotgun (WGS) entry which is preliminary data.</text>
</comment>
<proteinExistence type="predicted"/>
<feature type="transmembrane region" description="Helical" evidence="1">
    <location>
        <begin position="42"/>
        <end position="62"/>
    </location>
</feature>
<sequence length="72" mass="7626">MHRSEGRLRGSYLGLYNAAWNGRTLVAPALGTALYGHLGGAALWWLCALVACLGVAIQHGALRKMLRPAPVG</sequence>
<accession>A0ABX3CCI2</accession>
<feature type="transmembrane region" description="Helical" evidence="1">
    <location>
        <begin position="12"/>
        <end position="36"/>
    </location>
</feature>
<keyword evidence="1" id="KW-0472">Membrane</keyword>
<dbReference type="EMBL" id="MKCT01000023">
    <property type="protein sequence ID" value="OHX19859.1"/>
    <property type="molecule type" value="Genomic_DNA"/>
</dbReference>
<dbReference type="InterPro" id="IPR036259">
    <property type="entry name" value="MFS_trans_sf"/>
</dbReference>
<keyword evidence="3" id="KW-1185">Reference proteome</keyword>
<dbReference type="SUPFAM" id="SSF103473">
    <property type="entry name" value="MFS general substrate transporter"/>
    <property type="match status" value="1"/>
</dbReference>
<dbReference type="Gene3D" id="1.20.1250.20">
    <property type="entry name" value="MFS general substrate transporter like domains"/>
    <property type="match status" value="1"/>
</dbReference>
<reference evidence="2 3" key="1">
    <citation type="submission" date="2016-09" db="EMBL/GenBank/DDBJ databases">
        <title>Chromobacterium muskegensis sp. nov., an insecticidal bacterium isolated from Sphagnum bogs.</title>
        <authorList>
            <person name="Sparks M.E."/>
            <person name="Blackburn M.B."/>
            <person name="Gundersen-Rindal D.E."/>
            <person name="Mitchell A."/>
            <person name="Farrar R."/>
            <person name="Kuhar D."/>
        </authorList>
    </citation>
    <scope>NUCLEOTIDE SEQUENCE [LARGE SCALE GENOMIC DNA]</scope>
    <source>
        <strain evidence="2 3">14B-1</strain>
    </source>
</reference>
<name>A0ABX3CCI2_9NEIS</name>
<evidence type="ECO:0000313" key="3">
    <source>
        <dbReference type="Proteomes" id="UP000180280"/>
    </source>
</evidence>
<dbReference type="RefSeq" id="WP_071113140.1">
    <property type="nucleotide sequence ID" value="NZ_MKCT01000023.1"/>
</dbReference>
<evidence type="ECO:0000256" key="1">
    <source>
        <dbReference type="SAM" id="Phobius"/>
    </source>
</evidence>